<reference evidence="6" key="1">
    <citation type="submission" date="2022-11" db="UniProtKB">
        <authorList>
            <consortium name="WormBaseParasite"/>
        </authorList>
    </citation>
    <scope>IDENTIFICATION</scope>
</reference>
<dbReference type="SMART" id="SM00284">
    <property type="entry name" value="OLF"/>
    <property type="match status" value="1"/>
</dbReference>
<dbReference type="InterPro" id="IPR050605">
    <property type="entry name" value="Olfactomedin-like_domain"/>
</dbReference>
<evidence type="ECO:0000256" key="3">
    <source>
        <dbReference type="PROSITE-ProRule" id="PRU00446"/>
    </source>
</evidence>
<sequence>MFLYCSVEALLKREKLVRTFISRFHSSAESGYPAVFDLETNQTKELTIEGASFTGSSYLYADNPENYFDLEVDENGLWLIFKYKNVEHLSVARLHPKTLQALRVWNLTQLNARTVGNAWITCGILYAIRSSRAQNTNMFVAYDLYRRKYASVDMPWTNPYGNANMVSYNPIDRKIYTYDNGHLMTIPLLLSFDTDHYSIS</sequence>
<evidence type="ECO:0000259" key="4">
    <source>
        <dbReference type="PROSITE" id="PS51132"/>
    </source>
</evidence>
<keyword evidence="5" id="KW-1185">Reference proteome</keyword>
<name>A0A915IPS8_ROMCU</name>
<dbReference type="Proteomes" id="UP000887565">
    <property type="component" value="Unplaced"/>
</dbReference>
<feature type="domain" description="Olfactomedin-like" evidence="4">
    <location>
        <begin position="1"/>
        <end position="192"/>
    </location>
</feature>
<evidence type="ECO:0000313" key="5">
    <source>
        <dbReference type="Proteomes" id="UP000887565"/>
    </source>
</evidence>
<keyword evidence="2" id="KW-0964">Secreted</keyword>
<dbReference type="PANTHER" id="PTHR23192:SF85">
    <property type="entry name" value="GLIOMEDIN"/>
    <property type="match status" value="1"/>
</dbReference>
<evidence type="ECO:0000313" key="6">
    <source>
        <dbReference type="WBParaSite" id="nRc.2.0.1.t15880-RA"/>
    </source>
</evidence>
<dbReference type="PANTHER" id="PTHR23192">
    <property type="entry name" value="OLFACTOMEDIN-RELATED"/>
    <property type="match status" value="1"/>
</dbReference>
<organism evidence="5 6">
    <name type="scientific">Romanomermis culicivorax</name>
    <name type="common">Nematode worm</name>
    <dbReference type="NCBI Taxonomy" id="13658"/>
    <lineage>
        <taxon>Eukaryota</taxon>
        <taxon>Metazoa</taxon>
        <taxon>Ecdysozoa</taxon>
        <taxon>Nematoda</taxon>
        <taxon>Enoplea</taxon>
        <taxon>Dorylaimia</taxon>
        <taxon>Mermithida</taxon>
        <taxon>Mermithoidea</taxon>
        <taxon>Mermithidae</taxon>
        <taxon>Romanomermis</taxon>
    </lineage>
</organism>
<dbReference type="InterPro" id="IPR003112">
    <property type="entry name" value="Olfac-like_dom"/>
</dbReference>
<evidence type="ECO:0000256" key="2">
    <source>
        <dbReference type="ARBA" id="ARBA00022525"/>
    </source>
</evidence>
<dbReference type="PROSITE" id="PS51132">
    <property type="entry name" value="OLF"/>
    <property type="match status" value="1"/>
</dbReference>
<comment type="subcellular location">
    <subcellularLocation>
        <location evidence="1">Secreted</location>
    </subcellularLocation>
</comment>
<proteinExistence type="predicted"/>
<evidence type="ECO:0000256" key="1">
    <source>
        <dbReference type="ARBA" id="ARBA00004613"/>
    </source>
</evidence>
<dbReference type="WBParaSite" id="nRc.2.0.1.t15880-RA">
    <property type="protein sequence ID" value="nRc.2.0.1.t15880-RA"/>
    <property type="gene ID" value="nRc.2.0.1.g15880"/>
</dbReference>
<dbReference type="GO" id="GO:0005615">
    <property type="term" value="C:extracellular space"/>
    <property type="evidence" value="ECO:0007669"/>
    <property type="project" value="TreeGrafter"/>
</dbReference>
<comment type="caution">
    <text evidence="3">Lacks conserved residue(s) required for the propagation of feature annotation.</text>
</comment>
<dbReference type="AlphaFoldDB" id="A0A915IPS8"/>
<dbReference type="OMA" id="THTWETR"/>
<protein>
    <submittedName>
        <fullName evidence="6">Olfactomedin-like domain-containing protein</fullName>
    </submittedName>
</protein>
<accession>A0A915IPS8</accession>
<dbReference type="Pfam" id="PF02191">
    <property type="entry name" value="OLF"/>
    <property type="match status" value="1"/>
</dbReference>
<dbReference type="GO" id="GO:0007165">
    <property type="term" value="P:signal transduction"/>
    <property type="evidence" value="ECO:0007669"/>
    <property type="project" value="TreeGrafter"/>
</dbReference>